<evidence type="ECO:0000256" key="7">
    <source>
        <dbReference type="HAMAP-Rule" id="MF_00637"/>
    </source>
</evidence>
<comment type="similarity">
    <text evidence="7">Belongs to the anti-sigma-factor family.</text>
</comment>
<feature type="domain" description="Histidine kinase/HSP90-like ATPase" evidence="8">
    <location>
        <begin position="38"/>
        <end position="141"/>
    </location>
</feature>
<gene>
    <name evidence="7 9" type="primary">spoIIAB</name>
    <name evidence="9" type="ORF">NVS47_09960</name>
</gene>
<evidence type="ECO:0000256" key="6">
    <source>
        <dbReference type="ARBA" id="ARBA00022969"/>
    </source>
</evidence>
<organism evidence="9 10">
    <name type="scientific">Dehalobacterium formicoaceticum</name>
    <dbReference type="NCBI Taxonomy" id="51515"/>
    <lineage>
        <taxon>Bacteria</taxon>
        <taxon>Bacillati</taxon>
        <taxon>Bacillota</taxon>
        <taxon>Clostridia</taxon>
        <taxon>Eubacteriales</taxon>
        <taxon>Peptococcaceae</taxon>
        <taxon>Dehalobacterium</taxon>
    </lineage>
</organism>
<evidence type="ECO:0000256" key="4">
    <source>
        <dbReference type="ARBA" id="ARBA00022777"/>
    </source>
</evidence>
<dbReference type="SUPFAM" id="SSF55874">
    <property type="entry name" value="ATPase domain of HSP90 chaperone/DNA topoisomerase II/histidine kinase"/>
    <property type="match status" value="1"/>
</dbReference>
<comment type="catalytic activity">
    <reaction evidence="7">
        <text>L-seryl-[protein] + ATP = O-phospho-L-seryl-[protein] + ADP + H(+)</text>
        <dbReference type="Rhea" id="RHEA:17989"/>
        <dbReference type="Rhea" id="RHEA-COMP:9863"/>
        <dbReference type="Rhea" id="RHEA-COMP:11604"/>
        <dbReference type="ChEBI" id="CHEBI:15378"/>
        <dbReference type="ChEBI" id="CHEBI:29999"/>
        <dbReference type="ChEBI" id="CHEBI:30616"/>
        <dbReference type="ChEBI" id="CHEBI:83421"/>
        <dbReference type="ChEBI" id="CHEBI:456216"/>
        <dbReference type="EC" id="2.7.11.1"/>
    </reaction>
</comment>
<evidence type="ECO:0000256" key="1">
    <source>
        <dbReference type="ARBA" id="ARBA00022527"/>
    </source>
</evidence>
<evidence type="ECO:0000259" key="8">
    <source>
        <dbReference type="SMART" id="SM00387"/>
    </source>
</evidence>
<dbReference type="InterPro" id="IPR050267">
    <property type="entry name" value="Anti-sigma-factor_SerPK"/>
</dbReference>
<keyword evidence="3 7" id="KW-0547">Nucleotide-binding</keyword>
<evidence type="ECO:0000313" key="9">
    <source>
        <dbReference type="EMBL" id="MCR6545829.1"/>
    </source>
</evidence>
<keyword evidence="10" id="KW-1185">Reference proteome</keyword>
<keyword evidence="6 7" id="KW-0749">Sporulation</keyword>
<comment type="catalytic activity">
    <reaction evidence="7">
        <text>L-threonyl-[protein] + ATP = O-phospho-L-threonyl-[protein] + ADP + H(+)</text>
        <dbReference type="Rhea" id="RHEA:46608"/>
        <dbReference type="Rhea" id="RHEA-COMP:11060"/>
        <dbReference type="Rhea" id="RHEA-COMP:11605"/>
        <dbReference type="ChEBI" id="CHEBI:15378"/>
        <dbReference type="ChEBI" id="CHEBI:30013"/>
        <dbReference type="ChEBI" id="CHEBI:30616"/>
        <dbReference type="ChEBI" id="CHEBI:61977"/>
        <dbReference type="ChEBI" id="CHEBI:456216"/>
        <dbReference type="EC" id="2.7.11.1"/>
    </reaction>
</comment>
<dbReference type="Proteomes" id="UP001524944">
    <property type="component" value="Unassembled WGS sequence"/>
</dbReference>
<protein>
    <recommendedName>
        <fullName evidence="7">Anti-sigma F factor</fullName>
        <ecNumber evidence="7">2.7.11.1</ecNumber>
    </recommendedName>
    <alternativeName>
        <fullName evidence="7">Stage II sporulation protein AB</fullName>
    </alternativeName>
</protein>
<dbReference type="GO" id="GO:0004674">
    <property type="term" value="F:protein serine/threonine kinase activity"/>
    <property type="evidence" value="ECO:0007669"/>
    <property type="project" value="UniProtKB-EC"/>
</dbReference>
<comment type="function">
    <text evidence="7">Binds to sigma F and blocks its ability to form an RNA polymerase holoenzyme (E-sigma F). Phosphorylates SpoIIAA on a serine residue. This phosphorylation may enable SpoIIAA to act as an anti-anti-sigma factor that counteracts SpoIIAB and thus releases sigma F from inhibition.</text>
</comment>
<reference evidence="9 10" key="1">
    <citation type="submission" date="2022-08" db="EMBL/GenBank/DDBJ databases">
        <title>Proteogenomics of the novel Dehalobacterium formicoaceticum strain EZ94 highlights a key role of methyltransferases during anaerobic dichloromethane degradation.</title>
        <authorList>
            <person name="Wasmund K."/>
        </authorList>
    </citation>
    <scope>NUCLEOTIDE SEQUENCE [LARGE SCALE GENOMIC DNA]</scope>
    <source>
        <strain evidence="9 10">EZ94</strain>
    </source>
</reference>
<keyword evidence="5 7" id="KW-0067">ATP-binding</keyword>
<dbReference type="PANTHER" id="PTHR35526:SF3">
    <property type="entry name" value="ANTI-SIGMA-F FACTOR RSBW"/>
    <property type="match status" value="1"/>
</dbReference>
<dbReference type="EC" id="2.7.11.1" evidence="7"/>
<dbReference type="InterPro" id="IPR003594">
    <property type="entry name" value="HATPase_dom"/>
</dbReference>
<evidence type="ECO:0000256" key="5">
    <source>
        <dbReference type="ARBA" id="ARBA00022840"/>
    </source>
</evidence>
<sequence length="145" mass="16128">MEKPKNSVLIQFKSIPENVSLARVLVASIGAQFDLTISELDELKVAVSEAVSNAMIHGYLNDPDKNVEMEILCFDEKLIIRVTDYGVGIADVQLALQPSYSTEDDRMGLGFVFIQSFMDKMDVKSKLNQGTTVTMVKNLVHQQES</sequence>
<dbReference type="Gene3D" id="3.30.565.10">
    <property type="entry name" value="Histidine kinase-like ATPase, C-terminal domain"/>
    <property type="match status" value="1"/>
</dbReference>
<comment type="caution">
    <text evidence="9">The sequence shown here is derived from an EMBL/GenBank/DDBJ whole genome shotgun (WGS) entry which is preliminary data.</text>
</comment>
<name>A0ABT1Y7E7_9FIRM</name>
<dbReference type="InterPro" id="IPR010194">
    <property type="entry name" value="Anti-sigma_F"/>
</dbReference>
<evidence type="ECO:0000256" key="2">
    <source>
        <dbReference type="ARBA" id="ARBA00022679"/>
    </source>
</evidence>
<keyword evidence="4 7" id="KW-0418">Kinase</keyword>
<dbReference type="EMBL" id="JANPWE010000004">
    <property type="protein sequence ID" value="MCR6545829.1"/>
    <property type="molecule type" value="Genomic_DNA"/>
</dbReference>
<dbReference type="RefSeq" id="WP_089611114.1">
    <property type="nucleotide sequence ID" value="NZ_CP022121.1"/>
</dbReference>
<evidence type="ECO:0000313" key="10">
    <source>
        <dbReference type="Proteomes" id="UP001524944"/>
    </source>
</evidence>
<accession>A0ABT1Y7E7</accession>
<proteinExistence type="inferred from homology"/>
<dbReference type="NCBIfam" id="TIGR01925">
    <property type="entry name" value="spIIAB"/>
    <property type="match status" value="1"/>
</dbReference>
<dbReference type="HAMAP" id="MF_00637">
    <property type="entry name" value="Anti_sigma_F"/>
    <property type="match status" value="1"/>
</dbReference>
<dbReference type="Pfam" id="PF13581">
    <property type="entry name" value="HATPase_c_2"/>
    <property type="match status" value="1"/>
</dbReference>
<keyword evidence="2 7" id="KW-0808">Transferase</keyword>
<dbReference type="PANTHER" id="PTHR35526">
    <property type="entry name" value="ANTI-SIGMA-F FACTOR RSBW-RELATED"/>
    <property type="match status" value="1"/>
</dbReference>
<dbReference type="InterPro" id="IPR036890">
    <property type="entry name" value="HATPase_C_sf"/>
</dbReference>
<evidence type="ECO:0000256" key="3">
    <source>
        <dbReference type="ARBA" id="ARBA00022741"/>
    </source>
</evidence>
<keyword evidence="1 7" id="KW-0723">Serine/threonine-protein kinase</keyword>
<dbReference type="SMART" id="SM00387">
    <property type="entry name" value="HATPase_c"/>
    <property type="match status" value="1"/>
</dbReference>